<sequence length="153" mass="15801">MSFTQPGQLVAAGLVGVVVVYLLARVGYSELPTLPVFAGATLLLIAVVEVVLALVLRPRVLRKPGTEPVESLTAARAVALAKASSLAGAIMAGCWLGLLGYLVPMLEVVAAARQDTVTAIIGLVSAAALVGAGLWLEYVLRNPDDPDEPDDAE</sequence>
<proteinExistence type="predicted"/>
<keyword evidence="3" id="KW-1185">Reference proteome</keyword>
<reference evidence="2 3" key="1">
    <citation type="journal article" date="2019" name="Int. J. Syst. Evol. Microbiol.">
        <title>The Global Catalogue of Microorganisms (GCM) 10K type strain sequencing project: providing services to taxonomists for standard genome sequencing and annotation.</title>
        <authorList>
            <consortium name="The Broad Institute Genomics Platform"/>
            <consortium name="The Broad Institute Genome Sequencing Center for Infectious Disease"/>
            <person name="Wu L."/>
            <person name="Ma J."/>
        </authorList>
    </citation>
    <scope>NUCLEOTIDE SEQUENCE [LARGE SCALE GENOMIC DNA]</scope>
    <source>
        <strain evidence="2 3">JCM 16221</strain>
    </source>
</reference>
<feature type="transmembrane region" description="Helical" evidence="1">
    <location>
        <begin position="9"/>
        <end position="28"/>
    </location>
</feature>
<accession>A0ABN3FSQ8</accession>
<keyword evidence="1" id="KW-0812">Transmembrane</keyword>
<dbReference type="Pfam" id="PF11377">
    <property type="entry name" value="DUF3180"/>
    <property type="match status" value="1"/>
</dbReference>
<feature type="transmembrane region" description="Helical" evidence="1">
    <location>
        <begin position="34"/>
        <end position="56"/>
    </location>
</feature>
<evidence type="ECO:0000256" key="1">
    <source>
        <dbReference type="SAM" id="Phobius"/>
    </source>
</evidence>
<name>A0ABN3FSQ8_9PSEU</name>
<dbReference type="EMBL" id="BAAARA010000003">
    <property type="protein sequence ID" value="GAA2336752.1"/>
    <property type="molecule type" value="Genomic_DNA"/>
</dbReference>
<gene>
    <name evidence="2" type="ORF">GCM10009854_10940</name>
</gene>
<comment type="caution">
    <text evidence="2">The sequence shown here is derived from an EMBL/GenBank/DDBJ whole genome shotgun (WGS) entry which is preliminary data.</text>
</comment>
<protein>
    <submittedName>
        <fullName evidence="2">DUF3180 domain-containing protein</fullName>
    </submittedName>
</protein>
<feature type="transmembrane region" description="Helical" evidence="1">
    <location>
        <begin position="116"/>
        <end position="136"/>
    </location>
</feature>
<evidence type="ECO:0000313" key="3">
    <source>
        <dbReference type="Proteomes" id="UP001501218"/>
    </source>
</evidence>
<dbReference type="InterPro" id="IPR021517">
    <property type="entry name" value="DUF3180"/>
</dbReference>
<dbReference type="Proteomes" id="UP001501218">
    <property type="component" value="Unassembled WGS sequence"/>
</dbReference>
<feature type="transmembrane region" description="Helical" evidence="1">
    <location>
        <begin position="77"/>
        <end position="104"/>
    </location>
</feature>
<organism evidence="2 3">
    <name type="scientific">Saccharopolyspora halophila</name>
    <dbReference type="NCBI Taxonomy" id="405551"/>
    <lineage>
        <taxon>Bacteria</taxon>
        <taxon>Bacillati</taxon>
        <taxon>Actinomycetota</taxon>
        <taxon>Actinomycetes</taxon>
        <taxon>Pseudonocardiales</taxon>
        <taxon>Pseudonocardiaceae</taxon>
        <taxon>Saccharopolyspora</taxon>
    </lineage>
</organism>
<keyword evidence="1" id="KW-0472">Membrane</keyword>
<evidence type="ECO:0000313" key="2">
    <source>
        <dbReference type="EMBL" id="GAA2336752.1"/>
    </source>
</evidence>
<keyword evidence="1" id="KW-1133">Transmembrane helix</keyword>